<keyword evidence="2" id="KW-1185">Reference proteome</keyword>
<gene>
    <name evidence="1" type="ORF">O6H91_08G073700</name>
</gene>
<accession>A0ACC2CYU4</accession>
<sequence length="434" mass="47717">MATMIQTRHYVQETPDSVEEAKGFLKKVGIDSHAQPNGIVKANGFSVPRRVPRAGKVTALAFGKALPETLVKQELLVDGYFRDTKVENPVLRQKLERLCKTTTVKTRYVVMTKEILEKHPEFYTAGAPSIRQRLEISGAAVTKLAVEAASNAVKEWGRPISEITHLVYVSSSEVRFPGGDLHLAKSLGLRKDVKRVMLYMLGCYGGAAGLRTAKDLAENNPGSRVLLATSDTTIIGWRPPNPDRPYDLVGAALFGDGAGAMILGADPLPIIETPYFELDCAEQSYIPGTESTIDGQLTEDGIIFTLGRELPKLIEDNIEEFCQGILQKTQLDLSYNELFWAVHPGGPAILNAVEKRMELSPEKLDCSRQVLSDFGNVNSNTIIYVLDYMRQVSSNNKNSSIKLETHCNKDPEWGLILAFGPGVTMEGLLARNLV</sequence>
<name>A0ACC2CYU4_DIPCM</name>
<organism evidence="1 2">
    <name type="scientific">Diphasiastrum complanatum</name>
    <name type="common">Issler's clubmoss</name>
    <name type="synonym">Lycopodium complanatum</name>
    <dbReference type="NCBI Taxonomy" id="34168"/>
    <lineage>
        <taxon>Eukaryota</taxon>
        <taxon>Viridiplantae</taxon>
        <taxon>Streptophyta</taxon>
        <taxon>Embryophyta</taxon>
        <taxon>Tracheophyta</taxon>
        <taxon>Lycopodiopsida</taxon>
        <taxon>Lycopodiales</taxon>
        <taxon>Lycopodiaceae</taxon>
        <taxon>Lycopodioideae</taxon>
        <taxon>Diphasiastrum</taxon>
    </lineage>
</organism>
<dbReference type="Proteomes" id="UP001162992">
    <property type="component" value="Chromosome 8"/>
</dbReference>
<comment type="caution">
    <text evidence="1">The sequence shown here is derived from an EMBL/GenBank/DDBJ whole genome shotgun (WGS) entry which is preliminary data.</text>
</comment>
<protein>
    <submittedName>
        <fullName evidence="1">Uncharacterized protein</fullName>
    </submittedName>
</protein>
<reference evidence="2" key="1">
    <citation type="journal article" date="2024" name="Proc. Natl. Acad. Sci. U.S.A.">
        <title>Extraordinary preservation of gene collinearity over three hundred million years revealed in homosporous lycophytes.</title>
        <authorList>
            <person name="Li C."/>
            <person name="Wickell D."/>
            <person name="Kuo L.Y."/>
            <person name="Chen X."/>
            <person name="Nie B."/>
            <person name="Liao X."/>
            <person name="Peng D."/>
            <person name="Ji J."/>
            <person name="Jenkins J."/>
            <person name="Williams M."/>
            <person name="Shu S."/>
            <person name="Plott C."/>
            <person name="Barry K."/>
            <person name="Rajasekar S."/>
            <person name="Grimwood J."/>
            <person name="Han X."/>
            <person name="Sun S."/>
            <person name="Hou Z."/>
            <person name="He W."/>
            <person name="Dai G."/>
            <person name="Sun C."/>
            <person name="Schmutz J."/>
            <person name="Leebens-Mack J.H."/>
            <person name="Li F.W."/>
            <person name="Wang L."/>
        </authorList>
    </citation>
    <scope>NUCLEOTIDE SEQUENCE [LARGE SCALE GENOMIC DNA]</scope>
    <source>
        <strain evidence="2">cv. PW_Plant_1</strain>
    </source>
</reference>
<evidence type="ECO:0000313" key="2">
    <source>
        <dbReference type="Proteomes" id="UP001162992"/>
    </source>
</evidence>
<dbReference type="EMBL" id="CM055099">
    <property type="protein sequence ID" value="KAJ7547188.1"/>
    <property type="molecule type" value="Genomic_DNA"/>
</dbReference>
<proteinExistence type="predicted"/>
<evidence type="ECO:0000313" key="1">
    <source>
        <dbReference type="EMBL" id="KAJ7547188.1"/>
    </source>
</evidence>